<dbReference type="OrthoDB" id="2279190at2759"/>
<feature type="compositionally biased region" description="Acidic residues" evidence="1">
    <location>
        <begin position="18"/>
        <end position="43"/>
    </location>
</feature>
<sequence length="110" mass="12218">MATAEKQQQKKSPIKDEPLDDDKQDDFSDEYEDDFSDEDDDQGQDTSGKAVQARQRGGQTISSTDKPSAPKQKKGIDDEEGLKLKLDINLDIEVELKARIHGDLTLALLA</sequence>
<dbReference type="Proteomes" id="UP000654913">
    <property type="component" value="Chromosome 1"/>
</dbReference>
<accession>A0A7R7XC83</accession>
<dbReference type="PANTHER" id="PTHR35587">
    <property type="entry name" value="EXPRESSED PROTEIN"/>
    <property type="match status" value="1"/>
</dbReference>
<evidence type="ECO:0000313" key="2">
    <source>
        <dbReference type="EMBL" id="BCS18752.1"/>
    </source>
</evidence>
<keyword evidence="3" id="KW-1185">Reference proteome</keyword>
<protein>
    <submittedName>
        <fullName evidence="2">Uncharacterized protein</fullName>
    </submittedName>
</protein>
<feature type="region of interest" description="Disordered" evidence="1">
    <location>
        <begin position="1"/>
        <end position="80"/>
    </location>
</feature>
<proteinExistence type="predicted"/>
<dbReference type="AlphaFoldDB" id="A0A7R7XC83"/>
<gene>
    <name evidence="2" type="ORF">APUU_11580S</name>
</gene>
<dbReference type="EMBL" id="AP024443">
    <property type="protein sequence ID" value="BCS18752.1"/>
    <property type="molecule type" value="Genomic_DNA"/>
</dbReference>
<evidence type="ECO:0000313" key="3">
    <source>
        <dbReference type="Proteomes" id="UP000654913"/>
    </source>
</evidence>
<dbReference type="KEGG" id="apuu:APUU_11580S"/>
<evidence type="ECO:0000256" key="1">
    <source>
        <dbReference type="SAM" id="MobiDB-lite"/>
    </source>
</evidence>
<reference evidence="2" key="2">
    <citation type="submission" date="2021-02" db="EMBL/GenBank/DDBJ databases">
        <title>Aspergillus puulaauensis MK2 genome sequence.</title>
        <authorList>
            <person name="Futagami T."/>
            <person name="Mori K."/>
            <person name="Kadooka C."/>
            <person name="Tanaka T."/>
        </authorList>
    </citation>
    <scope>NUCLEOTIDE SEQUENCE</scope>
    <source>
        <strain evidence="2">MK2</strain>
    </source>
</reference>
<organism evidence="2 3">
    <name type="scientific">Aspergillus puulaauensis</name>
    <dbReference type="NCBI Taxonomy" id="1220207"/>
    <lineage>
        <taxon>Eukaryota</taxon>
        <taxon>Fungi</taxon>
        <taxon>Dikarya</taxon>
        <taxon>Ascomycota</taxon>
        <taxon>Pezizomycotina</taxon>
        <taxon>Eurotiomycetes</taxon>
        <taxon>Eurotiomycetidae</taxon>
        <taxon>Eurotiales</taxon>
        <taxon>Aspergillaceae</taxon>
        <taxon>Aspergillus</taxon>
    </lineage>
</organism>
<reference evidence="2" key="1">
    <citation type="submission" date="2021-01" db="EMBL/GenBank/DDBJ databases">
        <authorList>
            <consortium name="Aspergillus puulaauensis MK2 genome sequencing consortium"/>
            <person name="Kazuki M."/>
            <person name="Futagami T."/>
        </authorList>
    </citation>
    <scope>NUCLEOTIDE SEQUENCE</scope>
    <source>
        <strain evidence="2">MK2</strain>
    </source>
</reference>
<dbReference type="GeneID" id="64968757"/>
<feature type="compositionally biased region" description="Polar residues" evidence="1">
    <location>
        <begin position="57"/>
        <end position="66"/>
    </location>
</feature>
<dbReference type="PANTHER" id="PTHR35587:SF6">
    <property type="entry name" value="BZIP DOMAIN-CONTAINING PROTEIN"/>
    <property type="match status" value="1"/>
</dbReference>
<dbReference type="RefSeq" id="XP_041550946.1">
    <property type="nucleotide sequence ID" value="XM_041697686.1"/>
</dbReference>
<name>A0A7R7XC83_9EURO</name>